<reference evidence="1" key="1">
    <citation type="journal article" date="2015" name="Nature">
        <title>Complex archaea that bridge the gap between prokaryotes and eukaryotes.</title>
        <authorList>
            <person name="Spang A."/>
            <person name="Saw J.H."/>
            <person name="Jorgensen S.L."/>
            <person name="Zaremba-Niedzwiedzka K."/>
            <person name="Martijn J."/>
            <person name="Lind A.E."/>
            <person name="van Eijk R."/>
            <person name="Schleper C."/>
            <person name="Guy L."/>
            <person name="Ettema T.J."/>
        </authorList>
    </citation>
    <scope>NUCLEOTIDE SEQUENCE</scope>
</reference>
<dbReference type="AlphaFoldDB" id="A0A0F9MF07"/>
<accession>A0A0F9MF07</accession>
<protein>
    <submittedName>
        <fullName evidence="1">Uncharacterized protein</fullName>
    </submittedName>
</protein>
<proteinExistence type="predicted"/>
<gene>
    <name evidence="1" type="ORF">LCGC14_1163580</name>
</gene>
<sequence>MTTQPPMSDADALALLNQVSHETTEGGSPLRDFYGRLLKIEMYEREQTDDDGSKRMTFQLKYMFDQLRVIASVGGWQFDTADLSWYINKPGEAPQSTNRTGIFFDSIAEILGKQSKPPDAYGKMFHIKWLEGHGMKRRLKDGTFEDYEGPAYRAVDIDGVASATPWIEPASTVVPGTVASATVAAPVAAPAAVPVPVVDIDAHLVSLATGKNHPSTAATWIQDPTVTADAVMYGLIVADNGASVANRLMAEGKMVNVDGIYGPVV</sequence>
<evidence type="ECO:0000313" key="1">
    <source>
        <dbReference type="EMBL" id="KKM97886.1"/>
    </source>
</evidence>
<comment type="caution">
    <text evidence="1">The sequence shown here is derived from an EMBL/GenBank/DDBJ whole genome shotgun (WGS) entry which is preliminary data.</text>
</comment>
<organism evidence="1">
    <name type="scientific">marine sediment metagenome</name>
    <dbReference type="NCBI Taxonomy" id="412755"/>
    <lineage>
        <taxon>unclassified sequences</taxon>
        <taxon>metagenomes</taxon>
        <taxon>ecological metagenomes</taxon>
    </lineage>
</organism>
<dbReference type="EMBL" id="LAZR01005695">
    <property type="protein sequence ID" value="KKM97886.1"/>
    <property type="molecule type" value="Genomic_DNA"/>
</dbReference>
<name>A0A0F9MF07_9ZZZZ</name>